<evidence type="ECO:0000256" key="1">
    <source>
        <dbReference type="SAM" id="Phobius"/>
    </source>
</evidence>
<protein>
    <submittedName>
        <fullName evidence="2">Uncharacterized protein</fullName>
    </submittedName>
</protein>
<comment type="caution">
    <text evidence="2">The sequence shown here is derived from an EMBL/GenBank/DDBJ whole genome shotgun (WGS) entry which is preliminary data.</text>
</comment>
<feature type="transmembrane region" description="Helical" evidence="1">
    <location>
        <begin position="66"/>
        <end position="83"/>
    </location>
</feature>
<feature type="transmembrane region" description="Helical" evidence="1">
    <location>
        <begin position="6"/>
        <end position="23"/>
    </location>
</feature>
<dbReference type="Proteomes" id="UP001168821">
    <property type="component" value="Unassembled WGS sequence"/>
</dbReference>
<gene>
    <name evidence="2" type="ORF">Zmor_019468</name>
</gene>
<keyword evidence="3" id="KW-1185">Reference proteome</keyword>
<keyword evidence="1" id="KW-0472">Membrane</keyword>
<reference evidence="2" key="1">
    <citation type="journal article" date="2023" name="G3 (Bethesda)">
        <title>Whole genome assemblies of Zophobas morio and Tenebrio molitor.</title>
        <authorList>
            <person name="Kaur S."/>
            <person name="Stinson S.A."/>
            <person name="diCenzo G.C."/>
        </authorList>
    </citation>
    <scope>NUCLEOTIDE SEQUENCE</scope>
    <source>
        <strain evidence="2">QUZm001</strain>
    </source>
</reference>
<organism evidence="2 3">
    <name type="scientific">Zophobas morio</name>
    <dbReference type="NCBI Taxonomy" id="2755281"/>
    <lineage>
        <taxon>Eukaryota</taxon>
        <taxon>Metazoa</taxon>
        <taxon>Ecdysozoa</taxon>
        <taxon>Arthropoda</taxon>
        <taxon>Hexapoda</taxon>
        <taxon>Insecta</taxon>
        <taxon>Pterygota</taxon>
        <taxon>Neoptera</taxon>
        <taxon>Endopterygota</taxon>
        <taxon>Coleoptera</taxon>
        <taxon>Polyphaga</taxon>
        <taxon>Cucujiformia</taxon>
        <taxon>Tenebrionidae</taxon>
        <taxon>Zophobas</taxon>
    </lineage>
</organism>
<dbReference type="AlphaFoldDB" id="A0AA38I1L6"/>
<keyword evidence="1" id="KW-0812">Transmembrane</keyword>
<evidence type="ECO:0000313" key="2">
    <source>
        <dbReference type="EMBL" id="KAJ3647598.1"/>
    </source>
</evidence>
<proteinExistence type="predicted"/>
<name>A0AA38I1L6_9CUCU</name>
<evidence type="ECO:0000313" key="3">
    <source>
        <dbReference type="Proteomes" id="UP001168821"/>
    </source>
</evidence>
<sequence>MEVISIPLVNSASVIIISVHLIFEWAGSSRAVYHYNLAVSLRFQSNKLLSCHINTKTMARSDDRNAAAALLLVAVMVLLYVNATPSP</sequence>
<accession>A0AA38I1L6</accession>
<keyword evidence="1" id="KW-1133">Transmembrane helix</keyword>
<dbReference type="EMBL" id="JALNTZ010000006">
    <property type="protein sequence ID" value="KAJ3647598.1"/>
    <property type="molecule type" value="Genomic_DNA"/>
</dbReference>